<protein>
    <submittedName>
        <fullName evidence="1">Uncharacterized protein</fullName>
    </submittedName>
</protein>
<accession>A0A4D6LAY5</accession>
<evidence type="ECO:0000313" key="2">
    <source>
        <dbReference type="Proteomes" id="UP000501690"/>
    </source>
</evidence>
<sequence>MRISYPNPTNPLRPIPVFPILHPPHSSSRSFSSSTLSRDDGVSLCCQMWIDNFCHPYSNHQGRRRSVVGNPTKNTNNLLYETLRNWKMSGITNEIRAPLTVWILMKKNWIRAEDMGG</sequence>
<gene>
    <name evidence="1" type="ORF">DEO72_LG3g247</name>
</gene>
<proteinExistence type="predicted"/>
<dbReference type="Proteomes" id="UP000501690">
    <property type="component" value="Linkage Group LG3"/>
</dbReference>
<evidence type="ECO:0000313" key="1">
    <source>
        <dbReference type="EMBL" id="QCD85727.1"/>
    </source>
</evidence>
<keyword evidence="2" id="KW-1185">Reference proteome</keyword>
<dbReference type="EMBL" id="CP039347">
    <property type="protein sequence ID" value="QCD85727.1"/>
    <property type="molecule type" value="Genomic_DNA"/>
</dbReference>
<name>A0A4D6LAY5_VIGUN</name>
<reference evidence="1 2" key="1">
    <citation type="submission" date="2019-04" db="EMBL/GenBank/DDBJ databases">
        <title>An improved genome assembly and genetic linkage map for asparagus bean, Vigna unguiculata ssp. sesquipedialis.</title>
        <authorList>
            <person name="Xia Q."/>
            <person name="Zhang R."/>
            <person name="Dong Y."/>
        </authorList>
    </citation>
    <scope>NUCLEOTIDE SEQUENCE [LARGE SCALE GENOMIC DNA]</scope>
    <source>
        <tissue evidence="1">Leaf</tissue>
    </source>
</reference>
<organism evidence="1 2">
    <name type="scientific">Vigna unguiculata</name>
    <name type="common">Cowpea</name>
    <dbReference type="NCBI Taxonomy" id="3917"/>
    <lineage>
        <taxon>Eukaryota</taxon>
        <taxon>Viridiplantae</taxon>
        <taxon>Streptophyta</taxon>
        <taxon>Embryophyta</taxon>
        <taxon>Tracheophyta</taxon>
        <taxon>Spermatophyta</taxon>
        <taxon>Magnoliopsida</taxon>
        <taxon>eudicotyledons</taxon>
        <taxon>Gunneridae</taxon>
        <taxon>Pentapetalae</taxon>
        <taxon>rosids</taxon>
        <taxon>fabids</taxon>
        <taxon>Fabales</taxon>
        <taxon>Fabaceae</taxon>
        <taxon>Papilionoideae</taxon>
        <taxon>50 kb inversion clade</taxon>
        <taxon>NPAAA clade</taxon>
        <taxon>indigoferoid/millettioid clade</taxon>
        <taxon>Phaseoleae</taxon>
        <taxon>Vigna</taxon>
    </lineage>
</organism>
<dbReference type="AlphaFoldDB" id="A0A4D6LAY5"/>